<dbReference type="OrthoDB" id="10265275at2759"/>
<comment type="caution">
    <text evidence="1">The sequence shown here is derived from an EMBL/GenBank/DDBJ whole genome shotgun (WGS) entry which is preliminary data.</text>
</comment>
<dbReference type="AlphaFoldDB" id="A0A9P7V7M0"/>
<organism evidence="1 2">
    <name type="scientific">Scheffersomyces spartinae</name>
    <dbReference type="NCBI Taxonomy" id="45513"/>
    <lineage>
        <taxon>Eukaryota</taxon>
        <taxon>Fungi</taxon>
        <taxon>Dikarya</taxon>
        <taxon>Ascomycota</taxon>
        <taxon>Saccharomycotina</taxon>
        <taxon>Pichiomycetes</taxon>
        <taxon>Debaryomycetaceae</taxon>
        <taxon>Scheffersomyces</taxon>
    </lineage>
</organism>
<reference evidence="1" key="1">
    <citation type="submission" date="2021-03" db="EMBL/GenBank/DDBJ databases">
        <authorList>
            <person name="Palmer J.M."/>
        </authorList>
    </citation>
    <scope>NUCLEOTIDE SEQUENCE</scope>
    <source>
        <strain evidence="1">ARV_011</strain>
    </source>
</reference>
<sequence>MDIQEYIVAPGNFNFVDLCDEADEADRKTLELFAFGTFETYCKYRDQYERLNGPMTWKLIQLLVLSVVNHHENTSVSIDSVLDQHGVRQGIHWWLQQQLPQLTDVYETFDDVIKDMIKQEGIDARIDHENDSIIVREARALRDVYDPTFHHLQVLQPSDISNQSLINALEVLRNWQNNHVEAMAKEFDITKALLDPNPRKRKSQVLGIS</sequence>
<proteinExistence type="predicted"/>
<evidence type="ECO:0000313" key="1">
    <source>
        <dbReference type="EMBL" id="KAG7192848.1"/>
    </source>
</evidence>
<name>A0A9P7V7M0_9ASCO</name>
<dbReference type="EMBL" id="JAHMUF010000015">
    <property type="protein sequence ID" value="KAG7192848.1"/>
    <property type="molecule type" value="Genomic_DNA"/>
</dbReference>
<dbReference type="GeneID" id="66114679"/>
<accession>A0A9P7V7M0</accession>
<keyword evidence="2" id="KW-1185">Reference proteome</keyword>
<gene>
    <name evidence="1" type="ORF">KQ657_001305</name>
</gene>
<protein>
    <submittedName>
        <fullName evidence="1">Uncharacterized protein</fullName>
    </submittedName>
</protein>
<dbReference type="RefSeq" id="XP_043048398.1">
    <property type="nucleotide sequence ID" value="XM_043192103.1"/>
</dbReference>
<dbReference type="Proteomes" id="UP000790833">
    <property type="component" value="Unassembled WGS sequence"/>
</dbReference>
<evidence type="ECO:0000313" key="2">
    <source>
        <dbReference type="Proteomes" id="UP000790833"/>
    </source>
</evidence>